<dbReference type="GO" id="GO:0005886">
    <property type="term" value="C:plasma membrane"/>
    <property type="evidence" value="ECO:0007669"/>
    <property type="project" value="UniProtKB-SubCell"/>
</dbReference>
<keyword evidence="3" id="KW-0328">Glycosyltransferase</keyword>
<evidence type="ECO:0000256" key="8">
    <source>
        <dbReference type="SAM" id="Phobius"/>
    </source>
</evidence>
<evidence type="ECO:0000256" key="7">
    <source>
        <dbReference type="ARBA" id="ARBA00023136"/>
    </source>
</evidence>
<evidence type="ECO:0000256" key="6">
    <source>
        <dbReference type="ARBA" id="ARBA00022989"/>
    </source>
</evidence>
<feature type="transmembrane region" description="Helical" evidence="8">
    <location>
        <begin position="364"/>
        <end position="383"/>
    </location>
</feature>
<feature type="transmembrane region" description="Helical" evidence="8">
    <location>
        <begin position="68"/>
        <end position="90"/>
    </location>
</feature>
<feature type="transmembrane region" description="Helical" evidence="8">
    <location>
        <begin position="181"/>
        <end position="199"/>
    </location>
</feature>
<name>A0A4U3MHZ0_9ACTN</name>
<dbReference type="AlphaFoldDB" id="A0A4U3MHZ0"/>
<evidence type="ECO:0000256" key="4">
    <source>
        <dbReference type="ARBA" id="ARBA00022679"/>
    </source>
</evidence>
<dbReference type="Proteomes" id="UP000308705">
    <property type="component" value="Unassembled WGS sequence"/>
</dbReference>
<dbReference type="PANTHER" id="PTHR33908:SF11">
    <property type="entry name" value="MEMBRANE PROTEIN"/>
    <property type="match status" value="1"/>
</dbReference>
<feature type="transmembrane region" description="Helical" evidence="8">
    <location>
        <begin position="390"/>
        <end position="409"/>
    </location>
</feature>
<evidence type="ECO:0000256" key="2">
    <source>
        <dbReference type="ARBA" id="ARBA00022475"/>
    </source>
</evidence>
<evidence type="ECO:0008006" key="11">
    <source>
        <dbReference type="Google" id="ProtNLM"/>
    </source>
</evidence>
<proteinExistence type="predicted"/>
<reference evidence="9 10" key="1">
    <citation type="submission" date="2019-04" db="EMBL/GenBank/DDBJ databases">
        <title>Herbidospora sp. NEAU-GS14.nov., a novel actinomycete isolated from soil.</title>
        <authorList>
            <person name="Han L."/>
        </authorList>
    </citation>
    <scope>NUCLEOTIDE SEQUENCE [LARGE SCALE GENOMIC DNA]</scope>
    <source>
        <strain evidence="9 10">NEAU-GS14</strain>
    </source>
</reference>
<evidence type="ECO:0000256" key="5">
    <source>
        <dbReference type="ARBA" id="ARBA00022692"/>
    </source>
</evidence>
<feature type="transmembrane region" description="Helical" evidence="8">
    <location>
        <begin position="119"/>
        <end position="136"/>
    </location>
</feature>
<accession>A0A4U3MHZ0</accession>
<evidence type="ECO:0000256" key="1">
    <source>
        <dbReference type="ARBA" id="ARBA00004651"/>
    </source>
</evidence>
<organism evidence="9 10">
    <name type="scientific">Herbidospora galbida</name>
    <dbReference type="NCBI Taxonomy" id="2575442"/>
    <lineage>
        <taxon>Bacteria</taxon>
        <taxon>Bacillati</taxon>
        <taxon>Actinomycetota</taxon>
        <taxon>Actinomycetes</taxon>
        <taxon>Streptosporangiales</taxon>
        <taxon>Streptosporangiaceae</taxon>
        <taxon>Herbidospora</taxon>
    </lineage>
</organism>
<keyword evidence="2" id="KW-1003">Cell membrane</keyword>
<keyword evidence="5 8" id="KW-0812">Transmembrane</keyword>
<gene>
    <name evidence="9" type="ORF">FDA94_14030</name>
</gene>
<protein>
    <recommendedName>
        <fullName evidence="11">Glycosyltransferase RgtA/B/C/D-like domain-containing protein</fullName>
    </recommendedName>
</protein>
<evidence type="ECO:0000256" key="3">
    <source>
        <dbReference type="ARBA" id="ARBA00022676"/>
    </source>
</evidence>
<comment type="subcellular location">
    <subcellularLocation>
        <location evidence="1">Cell membrane</location>
        <topology evidence="1">Multi-pass membrane protein</topology>
    </subcellularLocation>
</comment>
<comment type="caution">
    <text evidence="9">The sequence shown here is derived from an EMBL/GenBank/DDBJ whole genome shotgun (WGS) entry which is preliminary data.</text>
</comment>
<keyword evidence="10" id="KW-1185">Reference proteome</keyword>
<keyword evidence="7 8" id="KW-0472">Membrane</keyword>
<sequence>MLGWVRENPWFTGVLGAGVLLRVLAVVGYQPALWFPDTYTYVVTAIRPRPDLVRPAGYSFFLRLFEPFHSFGLVVVVQHALGLATAVLIYTAIRRKALGVVAAAVVLLDAYQIQLEHLLVSDTLFLFLVVAATVLASRPVTWRAAPAVGVLLAAATITRTAGLPLILVFLVLYGWRARRLTLMFAAGALVPVVAYGVWFHAAHDRVGLVGANGAFLYVRVMPFAECQVMKPPADLAVLCDDRDPRPPAQDYVWDPTSPLVRLPGETFAAENDALAQRFALLAITRQPGDYLAAVARDLVRAFEPGRPVYPNPEVYAAYEFPVSVPAEPQTRDTLGVELARRYENGPISTQVIEPVAGWLRNYQSVLALPGPLLLLVLLVPVIAMRRSDVLIPWAVAWALLVVPAATAVFDYRYVLPAAPLAFLAAALALSPATSVKCK</sequence>
<dbReference type="PANTHER" id="PTHR33908">
    <property type="entry name" value="MANNOSYLTRANSFERASE YKCB-RELATED"/>
    <property type="match status" value="1"/>
</dbReference>
<keyword evidence="4" id="KW-0808">Transferase</keyword>
<dbReference type="InterPro" id="IPR050297">
    <property type="entry name" value="LipidA_mod_glycosyltrf_83"/>
</dbReference>
<feature type="transmembrane region" description="Helical" evidence="8">
    <location>
        <begin position="415"/>
        <end position="435"/>
    </location>
</feature>
<dbReference type="EMBL" id="SZQA01000011">
    <property type="protein sequence ID" value="TKK88460.1"/>
    <property type="molecule type" value="Genomic_DNA"/>
</dbReference>
<dbReference type="GO" id="GO:0009103">
    <property type="term" value="P:lipopolysaccharide biosynthetic process"/>
    <property type="evidence" value="ECO:0007669"/>
    <property type="project" value="UniProtKB-ARBA"/>
</dbReference>
<evidence type="ECO:0000313" key="10">
    <source>
        <dbReference type="Proteomes" id="UP000308705"/>
    </source>
</evidence>
<evidence type="ECO:0000313" key="9">
    <source>
        <dbReference type="EMBL" id="TKK88460.1"/>
    </source>
</evidence>
<dbReference type="GO" id="GO:0016763">
    <property type="term" value="F:pentosyltransferase activity"/>
    <property type="evidence" value="ECO:0007669"/>
    <property type="project" value="TreeGrafter"/>
</dbReference>
<dbReference type="OrthoDB" id="3212150at2"/>
<keyword evidence="6 8" id="KW-1133">Transmembrane helix</keyword>
<feature type="transmembrane region" description="Helical" evidence="8">
    <location>
        <begin position="148"/>
        <end position="175"/>
    </location>
</feature>